<dbReference type="GO" id="GO:0016020">
    <property type="term" value="C:membrane"/>
    <property type="evidence" value="ECO:0007669"/>
    <property type="project" value="GOC"/>
</dbReference>
<keyword evidence="16" id="KW-1185">Reference proteome</keyword>
<evidence type="ECO:0000256" key="10">
    <source>
        <dbReference type="ARBA" id="ARBA00023315"/>
    </source>
</evidence>
<dbReference type="PANTHER" id="PTHR13693:SF2">
    <property type="entry name" value="SERINE PALMITOYLTRANSFERASE 1"/>
    <property type="match status" value="1"/>
</dbReference>
<evidence type="ECO:0000313" key="15">
    <source>
        <dbReference type="EMBL" id="CAI8022505.1"/>
    </source>
</evidence>
<evidence type="ECO:0000256" key="5">
    <source>
        <dbReference type="ARBA" id="ARBA00013220"/>
    </source>
</evidence>
<evidence type="ECO:0000256" key="4">
    <source>
        <dbReference type="ARBA" id="ARBA00008392"/>
    </source>
</evidence>
<protein>
    <recommendedName>
        <fullName evidence="11">Serine palmitoyltransferase 1</fullName>
        <ecNumber evidence="5">2.3.1.50</ecNumber>
    </recommendedName>
    <alternativeName>
        <fullName evidence="12">Long chain base biosynthesis protein 1</fullName>
    </alternativeName>
    <alternativeName>
        <fullName evidence="13">Serine-palmitoyl-CoA transferase 1</fullName>
    </alternativeName>
</protein>
<comment type="similarity">
    <text evidence="4">Belongs to the class-II pyridoxal-phosphate-dependent aminotransferase family.</text>
</comment>
<evidence type="ECO:0000256" key="1">
    <source>
        <dbReference type="ARBA" id="ARBA00001933"/>
    </source>
</evidence>
<accession>A0AA35S303</accession>
<keyword evidence="7" id="KW-0663">Pyridoxal phosphate</keyword>
<dbReference type="InterPro" id="IPR015424">
    <property type="entry name" value="PyrdxlP-dep_Trfase"/>
</dbReference>
<evidence type="ECO:0000259" key="14">
    <source>
        <dbReference type="Pfam" id="PF00155"/>
    </source>
</evidence>
<feature type="domain" description="Aminotransferase class I/classII large" evidence="14">
    <location>
        <begin position="11"/>
        <end position="301"/>
    </location>
</feature>
<dbReference type="AlphaFoldDB" id="A0AA35S303"/>
<dbReference type="GO" id="GO:0046512">
    <property type="term" value="P:sphingosine biosynthetic process"/>
    <property type="evidence" value="ECO:0007669"/>
    <property type="project" value="TreeGrafter"/>
</dbReference>
<dbReference type="EMBL" id="CASHTH010001959">
    <property type="protein sequence ID" value="CAI8022505.1"/>
    <property type="molecule type" value="Genomic_DNA"/>
</dbReference>
<keyword evidence="6" id="KW-0808">Transferase</keyword>
<dbReference type="SUPFAM" id="SSF53383">
    <property type="entry name" value="PLP-dependent transferases"/>
    <property type="match status" value="1"/>
</dbReference>
<comment type="pathway">
    <text evidence="2">Lipid metabolism; sphingolipid metabolism.</text>
</comment>
<evidence type="ECO:0000256" key="7">
    <source>
        <dbReference type="ARBA" id="ARBA00022898"/>
    </source>
</evidence>
<dbReference type="InterPro" id="IPR015421">
    <property type="entry name" value="PyrdxlP-dep_Trfase_major"/>
</dbReference>
<evidence type="ECO:0000313" key="16">
    <source>
        <dbReference type="Proteomes" id="UP001174909"/>
    </source>
</evidence>
<name>A0AA35S303_GEOBA</name>
<keyword evidence="10" id="KW-0012">Acyltransferase</keyword>
<comment type="cofactor">
    <cofactor evidence="1">
        <name>pyridoxal 5'-phosphate</name>
        <dbReference type="ChEBI" id="CHEBI:597326"/>
    </cofactor>
</comment>
<dbReference type="Proteomes" id="UP001174909">
    <property type="component" value="Unassembled WGS sequence"/>
</dbReference>
<evidence type="ECO:0000256" key="2">
    <source>
        <dbReference type="ARBA" id="ARBA00004760"/>
    </source>
</evidence>
<gene>
    <name evidence="15" type="ORF">GBAR_LOCUS13205</name>
</gene>
<comment type="pathway">
    <text evidence="3">Sphingolipid metabolism.</text>
</comment>
<proteinExistence type="inferred from homology"/>
<evidence type="ECO:0000256" key="11">
    <source>
        <dbReference type="ARBA" id="ARBA00041066"/>
    </source>
</evidence>
<dbReference type="InterPro" id="IPR004839">
    <property type="entry name" value="Aminotransferase_I/II_large"/>
</dbReference>
<evidence type="ECO:0000256" key="6">
    <source>
        <dbReference type="ARBA" id="ARBA00022679"/>
    </source>
</evidence>
<sequence>MESGPVDLGGFYGTVDIHLELEERLAKFTGREEAIIYSYGFATISSAIPAYSKRRDIIFCDEGVCFAVQKGLAASRSKIKYFRHNDMDHLEQLLEEQLKLDKKNPAKEKVTRKFIVAEALYMNHGDLCPLPKLVEFRNRYRTPIFLEESLSFGVLGEHGRGATEHWGLKPGDVDLICASLETAMGSTGGFCAGKSYVVDHQRLSGIGYCFSASMPPMLAAASIKGLDIMEGSPQIFSQLRDKAVAMRRLLRGTPGLRVCGESVNPVIHLQLACPSSSRDTDDELLERVARECIDSGVAVVVAKYLKEELKLPPARYVCICCC</sequence>
<dbReference type="GO" id="GO:0004758">
    <property type="term" value="F:serine C-palmitoyltransferase activity"/>
    <property type="evidence" value="ECO:0007669"/>
    <property type="project" value="UniProtKB-EC"/>
</dbReference>
<reference evidence="15" key="1">
    <citation type="submission" date="2023-03" db="EMBL/GenBank/DDBJ databases">
        <authorList>
            <person name="Steffen K."/>
            <person name="Cardenas P."/>
        </authorList>
    </citation>
    <scope>NUCLEOTIDE SEQUENCE</scope>
</reference>
<evidence type="ECO:0000256" key="3">
    <source>
        <dbReference type="ARBA" id="ARBA00004991"/>
    </source>
</evidence>
<dbReference type="GO" id="GO:0046513">
    <property type="term" value="P:ceramide biosynthetic process"/>
    <property type="evidence" value="ECO:0007669"/>
    <property type="project" value="TreeGrafter"/>
</dbReference>
<dbReference type="GO" id="GO:0030170">
    <property type="term" value="F:pyridoxal phosphate binding"/>
    <property type="evidence" value="ECO:0007669"/>
    <property type="project" value="InterPro"/>
</dbReference>
<dbReference type="Gene3D" id="3.40.640.10">
    <property type="entry name" value="Type I PLP-dependent aspartate aminotransferase-like (Major domain)"/>
    <property type="match status" value="1"/>
</dbReference>
<dbReference type="GO" id="GO:0005783">
    <property type="term" value="C:endoplasmic reticulum"/>
    <property type="evidence" value="ECO:0007669"/>
    <property type="project" value="TreeGrafter"/>
</dbReference>
<evidence type="ECO:0000256" key="13">
    <source>
        <dbReference type="ARBA" id="ARBA00042649"/>
    </source>
</evidence>
<dbReference type="InterPro" id="IPR050087">
    <property type="entry name" value="AON_synthase_class-II"/>
</dbReference>
<keyword evidence="8" id="KW-0746">Sphingolipid metabolism</keyword>
<evidence type="ECO:0000256" key="8">
    <source>
        <dbReference type="ARBA" id="ARBA00022919"/>
    </source>
</evidence>
<organism evidence="15 16">
    <name type="scientific">Geodia barretti</name>
    <name type="common">Barrett's horny sponge</name>
    <dbReference type="NCBI Taxonomy" id="519541"/>
    <lineage>
        <taxon>Eukaryota</taxon>
        <taxon>Metazoa</taxon>
        <taxon>Porifera</taxon>
        <taxon>Demospongiae</taxon>
        <taxon>Heteroscleromorpha</taxon>
        <taxon>Tetractinellida</taxon>
        <taxon>Astrophorina</taxon>
        <taxon>Geodiidae</taxon>
        <taxon>Geodia</taxon>
    </lineage>
</organism>
<dbReference type="PANTHER" id="PTHR13693">
    <property type="entry name" value="CLASS II AMINOTRANSFERASE/8-AMINO-7-OXONONANOATE SYNTHASE"/>
    <property type="match status" value="1"/>
</dbReference>
<comment type="caution">
    <text evidence="15">The sequence shown here is derived from an EMBL/GenBank/DDBJ whole genome shotgun (WGS) entry which is preliminary data.</text>
</comment>
<dbReference type="EC" id="2.3.1.50" evidence="5"/>
<evidence type="ECO:0000256" key="9">
    <source>
        <dbReference type="ARBA" id="ARBA00023098"/>
    </source>
</evidence>
<dbReference type="Pfam" id="PF00155">
    <property type="entry name" value="Aminotran_1_2"/>
    <property type="match status" value="1"/>
</dbReference>
<evidence type="ECO:0000256" key="12">
    <source>
        <dbReference type="ARBA" id="ARBA00041765"/>
    </source>
</evidence>
<keyword evidence="9" id="KW-0443">Lipid metabolism</keyword>